<dbReference type="EMBL" id="KL597249">
    <property type="protein sequence ID" value="KER19308.1"/>
    <property type="molecule type" value="Genomic_DNA"/>
</dbReference>
<dbReference type="Proteomes" id="UP000054324">
    <property type="component" value="Unassembled WGS sequence"/>
</dbReference>
<evidence type="ECO:0000313" key="2">
    <source>
        <dbReference type="Proteomes" id="UP000054324"/>
    </source>
</evidence>
<protein>
    <submittedName>
        <fullName evidence="1">Uncharacterized protein</fullName>
    </submittedName>
</protein>
<dbReference type="RefSeq" id="XP_009176945.1">
    <property type="nucleotide sequence ID" value="XM_009178681.1"/>
</dbReference>
<reference evidence="1 2" key="1">
    <citation type="submission" date="2013-11" db="EMBL/GenBank/DDBJ databases">
        <title>Opisthorchis viverrini - life in the bile duct.</title>
        <authorList>
            <person name="Young N.D."/>
            <person name="Nagarajan N."/>
            <person name="Lin S.J."/>
            <person name="Korhonen P.K."/>
            <person name="Jex A.R."/>
            <person name="Hall R.S."/>
            <person name="Safavi-Hemami H."/>
            <person name="Kaewkong W."/>
            <person name="Bertrand D."/>
            <person name="Gao S."/>
            <person name="Seet Q."/>
            <person name="Wongkham S."/>
            <person name="Teh B.T."/>
            <person name="Wongkham C."/>
            <person name="Intapan P.M."/>
            <person name="Maleewong W."/>
            <person name="Yang X."/>
            <person name="Hu M."/>
            <person name="Wang Z."/>
            <person name="Hofmann A."/>
            <person name="Sternberg P.W."/>
            <person name="Tan P."/>
            <person name="Wang J."/>
            <person name="Gasser R.B."/>
        </authorList>
    </citation>
    <scope>NUCLEOTIDE SEQUENCE [LARGE SCALE GENOMIC DNA]</scope>
</reference>
<dbReference type="GeneID" id="20326044"/>
<sequence length="76" mass="8564">MAGADGTANKSIYTAEPNGITCRSEQTKKKHGSWMEEYRSYVEFKNHVLRKENSANTGIDAMSTRCKDRVVQVTHV</sequence>
<dbReference type="AlphaFoldDB" id="A0A074YXC7"/>
<name>A0A074YXC7_OPIVI</name>
<organism evidence="1 2">
    <name type="scientific">Opisthorchis viverrini</name>
    <name type="common">Southeast Asian liver fluke</name>
    <dbReference type="NCBI Taxonomy" id="6198"/>
    <lineage>
        <taxon>Eukaryota</taxon>
        <taxon>Metazoa</taxon>
        <taxon>Spiralia</taxon>
        <taxon>Lophotrochozoa</taxon>
        <taxon>Platyhelminthes</taxon>
        <taxon>Trematoda</taxon>
        <taxon>Digenea</taxon>
        <taxon>Opisthorchiida</taxon>
        <taxon>Opisthorchiata</taxon>
        <taxon>Opisthorchiidae</taxon>
        <taxon>Opisthorchis</taxon>
    </lineage>
</organism>
<accession>A0A074YXC7</accession>
<gene>
    <name evidence="1" type="ORF">T265_11876</name>
</gene>
<proteinExistence type="predicted"/>
<keyword evidence="2" id="KW-1185">Reference proteome</keyword>
<evidence type="ECO:0000313" key="1">
    <source>
        <dbReference type="EMBL" id="KER19308.1"/>
    </source>
</evidence>
<dbReference type="KEGG" id="ovi:T265_11876"/>
<dbReference type="CTD" id="20326044"/>